<evidence type="ECO:0000313" key="1">
    <source>
        <dbReference type="EMBL" id="CAI5437964.1"/>
    </source>
</evidence>
<evidence type="ECO:0008006" key="3">
    <source>
        <dbReference type="Google" id="ProtNLM"/>
    </source>
</evidence>
<proteinExistence type="predicted"/>
<name>A0A9P1I721_9PELO</name>
<protein>
    <recommendedName>
        <fullName evidence="3">F-box domain-containing protein</fullName>
    </recommendedName>
</protein>
<comment type="caution">
    <text evidence="1">The sequence shown here is derived from an EMBL/GenBank/DDBJ whole genome shotgun (WGS) entry which is preliminary data.</text>
</comment>
<dbReference type="EMBL" id="CANHGI010000001">
    <property type="protein sequence ID" value="CAI5437964.1"/>
    <property type="molecule type" value="Genomic_DNA"/>
</dbReference>
<sequence>MQSVEKMSIDEVAATHPMHNLPVDCFGPILKHLEREDLQSIRKTNKFFEDIYKMDRKMMAGPECEVEVKLIDNNLTLSIRGRSFNLTPKIVKLEEWNYYFKNAKCQNLSIETNQEISMELLTKLLCCKSIYNCQYNGPKINQEVLEKLSEYVENNIEVKVENWDETNIGTSKTSQIKISENIENLETVVGIMKTVSDLNISMKWTNFENSVNSLMKLKDSQTIPEWQINIEETHAGSPVQIIFEIFENIIYDLFGDEVYCSKEELSNGQMYIIVKS</sequence>
<organism evidence="1 2">
    <name type="scientific">Caenorhabditis angaria</name>
    <dbReference type="NCBI Taxonomy" id="860376"/>
    <lineage>
        <taxon>Eukaryota</taxon>
        <taxon>Metazoa</taxon>
        <taxon>Ecdysozoa</taxon>
        <taxon>Nematoda</taxon>
        <taxon>Chromadorea</taxon>
        <taxon>Rhabditida</taxon>
        <taxon>Rhabditina</taxon>
        <taxon>Rhabditomorpha</taxon>
        <taxon>Rhabditoidea</taxon>
        <taxon>Rhabditidae</taxon>
        <taxon>Peloderinae</taxon>
        <taxon>Caenorhabditis</taxon>
    </lineage>
</organism>
<dbReference type="Proteomes" id="UP001152747">
    <property type="component" value="Unassembled WGS sequence"/>
</dbReference>
<dbReference type="AlphaFoldDB" id="A0A9P1I721"/>
<evidence type="ECO:0000313" key="2">
    <source>
        <dbReference type="Proteomes" id="UP001152747"/>
    </source>
</evidence>
<reference evidence="1" key="1">
    <citation type="submission" date="2022-11" db="EMBL/GenBank/DDBJ databases">
        <authorList>
            <person name="Kikuchi T."/>
        </authorList>
    </citation>
    <scope>NUCLEOTIDE SEQUENCE</scope>
    <source>
        <strain evidence="1">PS1010</strain>
    </source>
</reference>
<keyword evidence="2" id="KW-1185">Reference proteome</keyword>
<accession>A0A9P1I721</accession>
<gene>
    <name evidence="1" type="ORF">CAMP_LOCUS601</name>
</gene>